<dbReference type="OrthoDB" id="1150409at2"/>
<dbReference type="AlphaFoldDB" id="A0A0M0G5R7"/>
<dbReference type="Proteomes" id="UP000037405">
    <property type="component" value="Unassembled WGS sequence"/>
</dbReference>
<dbReference type="EMBL" id="LGUE01000004">
    <property type="protein sequence ID" value="KON84882.1"/>
    <property type="molecule type" value="Genomic_DNA"/>
</dbReference>
<dbReference type="InterPro" id="IPR011990">
    <property type="entry name" value="TPR-like_helical_dom_sf"/>
</dbReference>
<dbReference type="PROSITE" id="PS50943">
    <property type="entry name" value="HTH_CROC1"/>
    <property type="match status" value="1"/>
</dbReference>
<dbReference type="InterPro" id="IPR001387">
    <property type="entry name" value="Cro/C1-type_HTH"/>
</dbReference>
<dbReference type="GO" id="GO:0003677">
    <property type="term" value="F:DNA binding"/>
    <property type="evidence" value="ECO:0007669"/>
    <property type="project" value="InterPro"/>
</dbReference>
<dbReference type="SMART" id="SM00530">
    <property type="entry name" value="HTH_XRE"/>
    <property type="match status" value="1"/>
</dbReference>
<protein>
    <recommendedName>
        <fullName evidence="1">HTH cro/C1-type domain-containing protein</fullName>
    </recommendedName>
</protein>
<gene>
    <name evidence="2" type="ORF">AF331_12835</name>
</gene>
<dbReference type="PANTHER" id="PTHR37038:SF14">
    <property type="entry name" value="TRANSCRIPTIONAL ACTIVATOR"/>
    <property type="match status" value="1"/>
</dbReference>
<dbReference type="InterPro" id="IPR053163">
    <property type="entry name" value="HTH-type_regulator_Rgg"/>
</dbReference>
<evidence type="ECO:0000313" key="2">
    <source>
        <dbReference type="EMBL" id="KON84882.1"/>
    </source>
</evidence>
<comment type="caution">
    <text evidence="2">The sequence shown here is derived from an EMBL/GenBank/DDBJ whole genome shotgun (WGS) entry which is preliminary data.</text>
</comment>
<reference evidence="3" key="1">
    <citation type="submission" date="2015-07" db="EMBL/GenBank/DDBJ databases">
        <title>Fjat-14235 jcm11544.</title>
        <authorList>
            <person name="Liu B."/>
            <person name="Wang J."/>
            <person name="Zhu Y."/>
            <person name="Liu G."/>
            <person name="Chen Q."/>
            <person name="Chen Z."/>
            <person name="Lan J."/>
            <person name="Che J."/>
            <person name="Ge C."/>
            <person name="Shi H."/>
            <person name="Pan Z."/>
            <person name="Liu X."/>
        </authorList>
    </citation>
    <scope>NUCLEOTIDE SEQUENCE [LARGE SCALE GENOMIC DNA]</scope>
    <source>
        <strain evidence="3">JCM 11544</strain>
    </source>
</reference>
<dbReference type="PATRIC" id="fig|189381.12.peg.2610"/>
<dbReference type="STRING" id="189381.GCA_900166615_01333"/>
<name>A0A0M0G5R7_9BACI</name>
<sequence length="335" mass="39193">MDHIGKKIQEIRMKIGYSRQYVSKNICDESTLYRIEKSLQLPRLDVLQKICHKLNISVDFILTPDLESQFVHMDKIKKLCRESLYQQDFDSIQYLIEEAETFISEHPNLEDDEFLRFVNWQKAILIHKIEKKADRAETAFRKLLYKNKIIREIDINIANSLALVLIEKKEFQEAGSLLRKSLKAAEDNNLIEDKSLYPRLGYNMAYIYYIDEKYDSCLDLAHRIQYYLLANHLLYSKGELSHLTGIVYEKKNDLESASVYFSDAISVFSLENKNDFLIRSLRALAEIEQKRGNSIEATKLLDQAEEKIDRLGDHPAAEQMKTKIKHTRERCAGES</sequence>
<dbReference type="CDD" id="cd00093">
    <property type="entry name" value="HTH_XRE"/>
    <property type="match status" value="1"/>
</dbReference>
<organism evidence="2 3">
    <name type="scientific">Rossellomorea marisflavi</name>
    <dbReference type="NCBI Taxonomy" id="189381"/>
    <lineage>
        <taxon>Bacteria</taxon>
        <taxon>Bacillati</taxon>
        <taxon>Bacillota</taxon>
        <taxon>Bacilli</taxon>
        <taxon>Bacillales</taxon>
        <taxon>Bacillaceae</taxon>
        <taxon>Rossellomorea</taxon>
    </lineage>
</organism>
<accession>A0A0M0G5R7</accession>
<feature type="domain" description="HTH cro/C1-type" evidence="1">
    <location>
        <begin position="8"/>
        <end position="61"/>
    </location>
</feature>
<keyword evidence="3" id="KW-1185">Reference proteome</keyword>
<dbReference type="InterPro" id="IPR010982">
    <property type="entry name" value="Lambda_DNA-bd_dom_sf"/>
</dbReference>
<evidence type="ECO:0000313" key="3">
    <source>
        <dbReference type="Proteomes" id="UP000037405"/>
    </source>
</evidence>
<proteinExistence type="predicted"/>
<dbReference type="RefSeq" id="WP_053428486.1">
    <property type="nucleotide sequence ID" value="NZ_JAMQJB010000001.1"/>
</dbReference>
<dbReference type="PANTHER" id="PTHR37038">
    <property type="entry name" value="TRANSCRIPTIONAL REGULATOR-RELATED"/>
    <property type="match status" value="1"/>
</dbReference>
<dbReference type="SUPFAM" id="SSF47413">
    <property type="entry name" value="lambda repressor-like DNA-binding domains"/>
    <property type="match status" value="1"/>
</dbReference>
<dbReference type="Gene3D" id="1.25.40.10">
    <property type="entry name" value="Tetratricopeptide repeat domain"/>
    <property type="match status" value="1"/>
</dbReference>
<dbReference type="SUPFAM" id="SSF48452">
    <property type="entry name" value="TPR-like"/>
    <property type="match status" value="1"/>
</dbReference>
<evidence type="ECO:0000259" key="1">
    <source>
        <dbReference type="PROSITE" id="PS50943"/>
    </source>
</evidence>
<dbReference type="Pfam" id="PF01381">
    <property type="entry name" value="HTH_3"/>
    <property type="match status" value="1"/>
</dbReference>